<keyword evidence="2" id="KW-1185">Reference proteome</keyword>
<protein>
    <submittedName>
        <fullName evidence="1">Uncharacterized protein</fullName>
    </submittedName>
</protein>
<name>A0ACC2IDF7_9PLEO</name>
<sequence length="341" mass="37245">MATVDHVRSSDNLILSPYDLQVVHHTTVGCYSFGLCECYPNSRGIVEHCNVDLVELAVIRRVGPEVWFTGFAVAPVDWSSIQETEQGAEQDRAILRDDAQKLCIVDGTNGPEHVDVWATDEGSHARVDVSRHIRGAVNQRIANVAASFSMSVAVIMVVSGVIADSVCIPECAHINTTWLASRSAVLPKGTKYSQLEAQEDCAAKQEEPTCFLDGPDSGRKEHDHNTLNVPETCHLDKDTVHNSTPLGKYGDRILIEVICTWLEPACDVRSLDTATDAVRVSPCADSKVQACNRRQLPSQKHPLIFEGADIEQSHGRNPPQPSPTSGSRKQHSTRHATDALA</sequence>
<dbReference type="Proteomes" id="UP001153331">
    <property type="component" value="Unassembled WGS sequence"/>
</dbReference>
<evidence type="ECO:0000313" key="1">
    <source>
        <dbReference type="EMBL" id="KAJ8113239.1"/>
    </source>
</evidence>
<proteinExistence type="predicted"/>
<comment type="caution">
    <text evidence="1">The sequence shown here is derived from an EMBL/GenBank/DDBJ whole genome shotgun (WGS) entry which is preliminary data.</text>
</comment>
<accession>A0ACC2IDF7</accession>
<reference evidence="1" key="1">
    <citation type="submission" date="2022-11" db="EMBL/GenBank/DDBJ databases">
        <title>Genome Sequence of Boeremia exigua.</title>
        <authorList>
            <person name="Buettner E."/>
        </authorList>
    </citation>
    <scope>NUCLEOTIDE SEQUENCE</scope>
    <source>
        <strain evidence="1">CU02</strain>
    </source>
</reference>
<gene>
    <name evidence="1" type="ORF">OPT61_g4585</name>
</gene>
<organism evidence="1 2">
    <name type="scientific">Boeremia exigua</name>
    <dbReference type="NCBI Taxonomy" id="749465"/>
    <lineage>
        <taxon>Eukaryota</taxon>
        <taxon>Fungi</taxon>
        <taxon>Dikarya</taxon>
        <taxon>Ascomycota</taxon>
        <taxon>Pezizomycotina</taxon>
        <taxon>Dothideomycetes</taxon>
        <taxon>Pleosporomycetidae</taxon>
        <taxon>Pleosporales</taxon>
        <taxon>Pleosporineae</taxon>
        <taxon>Didymellaceae</taxon>
        <taxon>Boeremia</taxon>
    </lineage>
</organism>
<dbReference type="EMBL" id="JAPHNI010000266">
    <property type="protein sequence ID" value="KAJ8113239.1"/>
    <property type="molecule type" value="Genomic_DNA"/>
</dbReference>
<evidence type="ECO:0000313" key="2">
    <source>
        <dbReference type="Proteomes" id="UP001153331"/>
    </source>
</evidence>